<feature type="region of interest" description="Disordered" evidence="1">
    <location>
        <begin position="1"/>
        <end position="25"/>
    </location>
</feature>
<dbReference type="AlphaFoldDB" id="A0A6A5SA55"/>
<evidence type="ECO:0000313" key="3">
    <source>
        <dbReference type="Proteomes" id="UP000800038"/>
    </source>
</evidence>
<evidence type="ECO:0000256" key="1">
    <source>
        <dbReference type="SAM" id="MobiDB-lite"/>
    </source>
</evidence>
<keyword evidence="3" id="KW-1185">Reference proteome</keyword>
<name>A0A6A5SA55_9PLEO</name>
<protein>
    <submittedName>
        <fullName evidence="2">Uncharacterized protein</fullName>
    </submittedName>
</protein>
<evidence type="ECO:0000313" key="2">
    <source>
        <dbReference type="EMBL" id="KAF1936803.1"/>
    </source>
</evidence>
<proteinExistence type="predicted"/>
<sequence>MSDSHESSPRPNTVAHPLSPHETGAEKAAQEALYCITVQLQPQCAKVQSRCNDVGRASSALLHPREIAGADLGRFITDALYLMKEANGLTARTNKYIQRLEALQEALNKVKK</sequence>
<accession>A0A6A5SA55</accession>
<reference evidence="2" key="1">
    <citation type="journal article" date="2020" name="Stud. Mycol.">
        <title>101 Dothideomycetes genomes: a test case for predicting lifestyles and emergence of pathogens.</title>
        <authorList>
            <person name="Haridas S."/>
            <person name="Albert R."/>
            <person name="Binder M."/>
            <person name="Bloem J."/>
            <person name="Labutti K."/>
            <person name="Salamov A."/>
            <person name="Andreopoulos B."/>
            <person name="Baker S."/>
            <person name="Barry K."/>
            <person name="Bills G."/>
            <person name="Bluhm B."/>
            <person name="Cannon C."/>
            <person name="Castanera R."/>
            <person name="Culley D."/>
            <person name="Daum C."/>
            <person name="Ezra D."/>
            <person name="Gonzalez J."/>
            <person name="Henrissat B."/>
            <person name="Kuo A."/>
            <person name="Liang C."/>
            <person name="Lipzen A."/>
            <person name="Lutzoni F."/>
            <person name="Magnuson J."/>
            <person name="Mondo S."/>
            <person name="Nolan M."/>
            <person name="Ohm R."/>
            <person name="Pangilinan J."/>
            <person name="Park H.-J."/>
            <person name="Ramirez L."/>
            <person name="Alfaro M."/>
            <person name="Sun H."/>
            <person name="Tritt A."/>
            <person name="Yoshinaga Y."/>
            <person name="Zwiers L.-H."/>
            <person name="Turgeon B."/>
            <person name="Goodwin S."/>
            <person name="Spatafora J."/>
            <person name="Crous P."/>
            <person name="Grigoriev I."/>
        </authorList>
    </citation>
    <scope>NUCLEOTIDE SEQUENCE</scope>
    <source>
        <strain evidence="2">CBS 161.51</strain>
    </source>
</reference>
<dbReference type="EMBL" id="ML976169">
    <property type="protein sequence ID" value="KAF1936803.1"/>
    <property type="molecule type" value="Genomic_DNA"/>
</dbReference>
<gene>
    <name evidence="2" type="ORF">EJ02DRAFT_470182</name>
</gene>
<organism evidence="2 3">
    <name type="scientific">Clathrospora elynae</name>
    <dbReference type="NCBI Taxonomy" id="706981"/>
    <lineage>
        <taxon>Eukaryota</taxon>
        <taxon>Fungi</taxon>
        <taxon>Dikarya</taxon>
        <taxon>Ascomycota</taxon>
        <taxon>Pezizomycotina</taxon>
        <taxon>Dothideomycetes</taxon>
        <taxon>Pleosporomycetidae</taxon>
        <taxon>Pleosporales</taxon>
        <taxon>Diademaceae</taxon>
        <taxon>Clathrospora</taxon>
    </lineage>
</organism>
<dbReference type="Proteomes" id="UP000800038">
    <property type="component" value="Unassembled WGS sequence"/>
</dbReference>